<sequence>MSTIVTAEDGKAESSVASDAPLVPTMKVVTDACSRFRVLIVGRAGVGKSSLINVAFGTKQAAVSEFHRGVSSIDEEIISPENDRFVLHDSEGYEPGEVNNFTKLKDFIEKRTSEADVGKRLHAIWLCIATPYAGGRVFETGDEKIFDLDLHSVPVVIVFTKYDELIAWEEGELMKGTVRLDGAAVVKKAKERAAKTYKTVYVPQLKTIFKGKGIPPHAHVSVKLGYESTLQSLIQLTLKSMQFGDSSPAPNRFNVRSLFQRRSNQEQEPSSDDSVSLNQALIVGAAAQRVDIDSKITASIDVGRKKYWRGLASGAQFLGKTLEPCLQALHSDIVAVWNFSNVGAYLETTVFKGNVSKVVQDLADPETPNPNDALMSVAPKVPAAMGAVAAFAHPAAVVVAPVIVGVVFAKWVYGIYRATPGIIRCLMGYIVDLTIVMQRLFWLTHPADSAPLTKEKVDSTLEEYDNSNEKMEVHNRIVRFVSDAGIFRGMGKDRIFEEVVALIRAHSPPPQVSVPF</sequence>
<evidence type="ECO:0000313" key="4">
    <source>
        <dbReference type="Proteomes" id="UP000027265"/>
    </source>
</evidence>
<dbReference type="InterPro" id="IPR006073">
    <property type="entry name" value="GTP-bd"/>
</dbReference>
<dbReference type="InParanoid" id="A0A067PPG9"/>
<name>A0A067PPG9_9AGAM</name>
<dbReference type="Pfam" id="PF01926">
    <property type="entry name" value="MMR_HSR1"/>
    <property type="match status" value="1"/>
</dbReference>
<protein>
    <recommendedName>
        <fullName evidence="2">G domain-containing protein</fullName>
    </recommendedName>
</protein>
<gene>
    <name evidence="3" type="ORF">JAAARDRAFT_194652</name>
</gene>
<dbReference type="CDD" id="cd00882">
    <property type="entry name" value="Ras_like_GTPase"/>
    <property type="match status" value="1"/>
</dbReference>
<reference evidence="4" key="1">
    <citation type="journal article" date="2014" name="Proc. Natl. Acad. Sci. U.S.A.">
        <title>Extensive sampling of basidiomycete genomes demonstrates inadequacy of the white-rot/brown-rot paradigm for wood decay fungi.</title>
        <authorList>
            <person name="Riley R."/>
            <person name="Salamov A.A."/>
            <person name="Brown D.W."/>
            <person name="Nagy L.G."/>
            <person name="Floudas D."/>
            <person name="Held B.W."/>
            <person name="Levasseur A."/>
            <person name="Lombard V."/>
            <person name="Morin E."/>
            <person name="Otillar R."/>
            <person name="Lindquist E.A."/>
            <person name="Sun H."/>
            <person name="LaButti K.M."/>
            <person name="Schmutz J."/>
            <person name="Jabbour D."/>
            <person name="Luo H."/>
            <person name="Baker S.E."/>
            <person name="Pisabarro A.G."/>
            <person name="Walton J.D."/>
            <person name="Blanchette R.A."/>
            <person name="Henrissat B."/>
            <person name="Martin F."/>
            <person name="Cullen D."/>
            <person name="Hibbett D.S."/>
            <person name="Grigoriev I.V."/>
        </authorList>
    </citation>
    <scope>NUCLEOTIDE SEQUENCE [LARGE SCALE GENOMIC DNA]</scope>
    <source>
        <strain evidence="4">MUCL 33604</strain>
    </source>
</reference>
<keyword evidence="1" id="KW-1133">Transmembrane helix</keyword>
<keyword evidence="1" id="KW-0472">Membrane</keyword>
<dbReference type="GO" id="GO:0005525">
    <property type="term" value="F:GTP binding"/>
    <property type="evidence" value="ECO:0007669"/>
    <property type="project" value="InterPro"/>
</dbReference>
<dbReference type="EMBL" id="KL197721">
    <property type="protein sequence ID" value="KDQ56679.1"/>
    <property type="molecule type" value="Genomic_DNA"/>
</dbReference>
<evidence type="ECO:0000313" key="3">
    <source>
        <dbReference type="EMBL" id="KDQ56679.1"/>
    </source>
</evidence>
<feature type="domain" description="G" evidence="2">
    <location>
        <begin position="37"/>
        <end position="160"/>
    </location>
</feature>
<dbReference type="Proteomes" id="UP000027265">
    <property type="component" value="Unassembled WGS sequence"/>
</dbReference>
<proteinExistence type="predicted"/>
<organism evidence="3 4">
    <name type="scientific">Jaapia argillacea MUCL 33604</name>
    <dbReference type="NCBI Taxonomy" id="933084"/>
    <lineage>
        <taxon>Eukaryota</taxon>
        <taxon>Fungi</taxon>
        <taxon>Dikarya</taxon>
        <taxon>Basidiomycota</taxon>
        <taxon>Agaricomycotina</taxon>
        <taxon>Agaricomycetes</taxon>
        <taxon>Agaricomycetidae</taxon>
        <taxon>Jaapiales</taxon>
        <taxon>Jaapiaceae</taxon>
        <taxon>Jaapia</taxon>
    </lineage>
</organism>
<keyword evidence="4" id="KW-1185">Reference proteome</keyword>
<keyword evidence="1" id="KW-0812">Transmembrane</keyword>
<evidence type="ECO:0000259" key="2">
    <source>
        <dbReference type="Pfam" id="PF01926"/>
    </source>
</evidence>
<feature type="transmembrane region" description="Helical" evidence="1">
    <location>
        <begin position="384"/>
        <end position="409"/>
    </location>
</feature>
<feature type="transmembrane region" description="Helical" evidence="1">
    <location>
        <begin position="421"/>
        <end position="442"/>
    </location>
</feature>
<dbReference type="AlphaFoldDB" id="A0A067PPG9"/>
<dbReference type="InterPro" id="IPR027417">
    <property type="entry name" value="P-loop_NTPase"/>
</dbReference>
<accession>A0A067PPG9</accession>
<dbReference type="SUPFAM" id="SSF52540">
    <property type="entry name" value="P-loop containing nucleoside triphosphate hydrolases"/>
    <property type="match status" value="1"/>
</dbReference>
<dbReference type="STRING" id="933084.A0A067PPG9"/>
<dbReference type="OrthoDB" id="391988at2759"/>
<dbReference type="Gene3D" id="3.40.50.300">
    <property type="entry name" value="P-loop containing nucleotide triphosphate hydrolases"/>
    <property type="match status" value="1"/>
</dbReference>
<evidence type="ECO:0000256" key="1">
    <source>
        <dbReference type="SAM" id="Phobius"/>
    </source>
</evidence>
<dbReference type="HOGENOM" id="CLU_023805_2_1_1"/>